<dbReference type="Proteomes" id="UP001324427">
    <property type="component" value="Unassembled WGS sequence"/>
</dbReference>
<dbReference type="EMBL" id="JAVFHQ010000032">
    <property type="protein sequence ID" value="KAK4543410.1"/>
    <property type="molecule type" value="Genomic_DNA"/>
</dbReference>
<evidence type="ECO:0000313" key="3">
    <source>
        <dbReference type="Proteomes" id="UP001324427"/>
    </source>
</evidence>
<accession>A0AAV9JEG6</accession>
<proteinExistence type="predicted"/>
<protein>
    <recommendedName>
        <fullName evidence="1">BTB domain-containing protein</fullName>
    </recommendedName>
</protein>
<feature type="domain" description="BTB" evidence="1">
    <location>
        <begin position="29"/>
        <end position="99"/>
    </location>
</feature>
<comment type="caution">
    <text evidence="2">The sequence shown here is derived from an EMBL/GenBank/DDBJ whole genome shotgun (WGS) entry which is preliminary data.</text>
</comment>
<dbReference type="Pfam" id="PF00651">
    <property type="entry name" value="BTB"/>
    <property type="match status" value="1"/>
</dbReference>
<keyword evidence="3" id="KW-1185">Reference proteome</keyword>
<dbReference type="SUPFAM" id="SSF54695">
    <property type="entry name" value="POZ domain"/>
    <property type="match status" value="1"/>
</dbReference>
<gene>
    <name evidence="2" type="ORF">LTR36_005553</name>
</gene>
<dbReference type="InterPro" id="IPR011333">
    <property type="entry name" value="SKP1/BTB/POZ_sf"/>
</dbReference>
<evidence type="ECO:0000313" key="2">
    <source>
        <dbReference type="EMBL" id="KAK4543410.1"/>
    </source>
</evidence>
<dbReference type="InterPro" id="IPR000210">
    <property type="entry name" value="BTB/POZ_dom"/>
</dbReference>
<evidence type="ECO:0000259" key="1">
    <source>
        <dbReference type="PROSITE" id="PS50097"/>
    </source>
</evidence>
<dbReference type="PANTHER" id="PTHR47843">
    <property type="entry name" value="BTB DOMAIN-CONTAINING PROTEIN-RELATED"/>
    <property type="match status" value="1"/>
</dbReference>
<dbReference type="PANTHER" id="PTHR47843:SF2">
    <property type="entry name" value="BTB DOMAIN-CONTAINING PROTEIN"/>
    <property type="match status" value="1"/>
</dbReference>
<dbReference type="PROSITE" id="PS50097">
    <property type="entry name" value="BTB"/>
    <property type="match status" value="1"/>
</dbReference>
<reference evidence="2 3" key="1">
    <citation type="submission" date="2021-11" db="EMBL/GenBank/DDBJ databases">
        <title>Black yeast isolated from Biological Soil Crust.</title>
        <authorList>
            <person name="Kurbessoian T."/>
        </authorList>
    </citation>
    <scope>NUCLEOTIDE SEQUENCE [LARGE SCALE GENOMIC DNA]</scope>
    <source>
        <strain evidence="2 3">CCFEE 5522</strain>
    </source>
</reference>
<name>A0AAV9JEG6_9PEZI</name>
<sequence length="248" mass="28162">MASTTANPTKRKNDDVEQSQTKRFRFACSDMITVLVGAHEHRFTVHQDLICDSSDFFKAACNGAWKGAGTKTVTLRDVEQYCFKMYVEWLYDRTVDLFDLAHTCEMEFLEATQDVMPYKPDSIATHIVCQLWVLADFLGDETLKNSAVDMVERHITLLGRWLRTRTAAYVVDNSTPQSGLRRLMIALIVARLKPENLERIGPTMAPSLVLELLKALVAKQERGSEQDTGNNVDRCKYHEHKIESAKCA</sequence>
<dbReference type="CDD" id="cd18186">
    <property type="entry name" value="BTB_POZ_ZBTB_KLHL-like"/>
    <property type="match status" value="1"/>
</dbReference>
<dbReference type="Gene3D" id="3.30.710.10">
    <property type="entry name" value="Potassium Channel Kv1.1, Chain A"/>
    <property type="match status" value="1"/>
</dbReference>
<dbReference type="AlphaFoldDB" id="A0AAV9JEG6"/>
<organism evidence="2 3">
    <name type="scientific">Oleoguttula mirabilis</name>
    <dbReference type="NCBI Taxonomy" id="1507867"/>
    <lineage>
        <taxon>Eukaryota</taxon>
        <taxon>Fungi</taxon>
        <taxon>Dikarya</taxon>
        <taxon>Ascomycota</taxon>
        <taxon>Pezizomycotina</taxon>
        <taxon>Dothideomycetes</taxon>
        <taxon>Dothideomycetidae</taxon>
        <taxon>Mycosphaerellales</taxon>
        <taxon>Teratosphaeriaceae</taxon>
        <taxon>Oleoguttula</taxon>
    </lineage>
</organism>